<reference evidence="1" key="1">
    <citation type="submission" date="2022-12" db="EMBL/GenBank/DDBJ databases">
        <title>Reference genome sequencing for broad-spectrum identification of bacterial and archaeal isolates by mass spectrometry.</title>
        <authorList>
            <person name="Sekiguchi Y."/>
            <person name="Tourlousse D.M."/>
        </authorList>
    </citation>
    <scope>NUCLEOTIDE SEQUENCE</scope>
    <source>
        <strain evidence="1">ASRB1</strain>
    </source>
</reference>
<organism evidence="1 2">
    <name type="scientific">Desulforhabdus amnigena</name>
    <dbReference type="NCBI Taxonomy" id="40218"/>
    <lineage>
        <taxon>Bacteria</taxon>
        <taxon>Pseudomonadati</taxon>
        <taxon>Thermodesulfobacteriota</taxon>
        <taxon>Syntrophobacteria</taxon>
        <taxon>Syntrophobacterales</taxon>
        <taxon>Syntrophobacteraceae</taxon>
        <taxon>Desulforhabdus</taxon>
    </lineage>
</organism>
<dbReference type="Proteomes" id="UP001144372">
    <property type="component" value="Unassembled WGS sequence"/>
</dbReference>
<keyword evidence="2" id="KW-1185">Reference proteome</keyword>
<dbReference type="EMBL" id="BSDR01000001">
    <property type="protein sequence ID" value="GLI34321.1"/>
    <property type="molecule type" value="Genomic_DNA"/>
</dbReference>
<dbReference type="AlphaFoldDB" id="A0A9W6CYV0"/>
<name>A0A9W6CYV0_9BACT</name>
<accession>A0A9W6CYV0</accession>
<proteinExistence type="predicted"/>
<evidence type="ECO:0000313" key="1">
    <source>
        <dbReference type="EMBL" id="GLI34321.1"/>
    </source>
</evidence>
<gene>
    <name evidence="1" type="ORF">DAMNIGENAA_17540</name>
</gene>
<comment type="caution">
    <text evidence="1">The sequence shown here is derived from an EMBL/GenBank/DDBJ whole genome shotgun (WGS) entry which is preliminary data.</text>
</comment>
<evidence type="ECO:0000313" key="2">
    <source>
        <dbReference type="Proteomes" id="UP001144372"/>
    </source>
</evidence>
<sequence>MQQRLPLNHSATSVYTRCTDEMDALAKTPERCYFAIPVKTGVTAFCESIELRLLISSVQNIMITF</sequence>
<protein>
    <submittedName>
        <fullName evidence="1">Uncharacterized protein</fullName>
    </submittedName>
</protein>